<dbReference type="InterPro" id="IPR002495">
    <property type="entry name" value="Glyco_trans_8"/>
</dbReference>
<keyword evidence="2" id="KW-1133">Transmembrane helix</keyword>
<reference evidence="3" key="1">
    <citation type="submission" date="2020-04" db="EMBL/GenBank/DDBJ databases">
        <authorList>
            <person name="Neveu A P."/>
        </authorList>
    </citation>
    <scope>NUCLEOTIDE SEQUENCE</scope>
    <source>
        <tissue evidence="3">Whole embryo</tissue>
    </source>
</reference>
<dbReference type="Gene3D" id="3.90.550.10">
    <property type="entry name" value="Spore Coat Polysaccharide Biosynthesis Protein SpsA, Chain A"/>
    <property type="match status" value="1"/>
</dbReference>
<dbReference type="InterPro" id="IPR029044">
    <property type="entry name" value="Nucleotide-diphossugar_trans"/>
</dbReference>
<evidence type="ECO:0000313" key="3">
    <source>
        <dbReference type="EMBL" id="CAB3267812.1"/>
    </source>
</evidence>
<dbReference type="SUPFAM" id="SSF53448">
    <property type="entry name" value="Nucleotide-diphospho-sugar transferases"/>
    <property type="match status" value="1"/>
</dbReference>
<organism evidence="3">
    <name type="scientific">Phallusia mammillata</name>
    <dbReference type="NCBI Taxonomy" id="59560"/>
    <lineage>
        <taxon>Eukaryota</taxon>
        <taxon>Metazoa</taxon>
        <taxon>Chordata</taxon>
        <taxon>Tunicata</taxon>
        <taxon>Ascidiacea</taxon>
        <taxon>Phlebobranchia</taxon>
        <taxon>Ascidiidae</taxon>
        <taxon>Phallusia</taxon>
    </lineage>
</organism>
<dbReference type="GO" id="GO:0016266">
    <property type="term" value="P:protein O-linked glycosylation via N-acetyl-galactosamine"/>
    <property type="evidence" value="ECO:0007669"/>
    <property type="project" value="TreeGrafter"/>
</dbReference>
<feature type="region of interest" description="Disordered" evidence="1">
    <location>
        <begin position="68"/>
        <end position="88"/>
    </location>
</feature>
<dbReference type="PANTHER" id="PTHR46612:SF1">
    <property type="entry name" value="XYLOSIDE XYLOSYLTRANSFERASE 1"/>
    <property type="match status" value="1"/>
</dbReference>
<keyword evidence="2" id="KW-0472">Membrane</keyword>
<name>A0A6F9DWL7_9ASCI</name>
<dbReference type="GO" id="GO:0140560">
    <property type="term" value="F:xylosyl alpha-1,3-xylosyltransferase activity"/>
    <property type="evidence" value="ECO:0007669"/>
    <property type="project" value="TreeGrafter"/>
</dbReference>
<keyword evidence="2" id="KW-0812">Transmembrane</keyword>
<feature type="transmembrane region" description="Helical" evidence="2">
    <location>
        <begin position="21"/>
        <end position="42"/>
    </location>
</feature>
<sequence>MGKTSAHRQNQKTGSSVSSLLSSKVLQVLLMLCAISFVYLFYSFATTKEDFFTKSKAMYEAEKQDSIKQNANLKSDKNRQGEETMQQKQYQAAKMQSDKHSQEFHKDFHALFIFTKVQSNPKLKDKFTIVFGSLFEHAAFEDDETFHIHFVCDQEGREFAEEYLKNHVAHPKFSFKVHFHNSASVAKEVFPQVQAIQTMLGQKHPYYEDTIFFISLVLHKILPDTVHRLVQLDLDLKFTVNIKDLWKEFSYFKQDNVIGLAHENQPVYRHLLWKYRQENSETTVGNPAASGNPGFNSGVILLHLDRIRSSYLYNSYLDINKLQEVVQKYSFKGHLGDQDFYSLLSFESPELFFTLECVWNRQLCQWWKNKGYQDIFDQYFHCSGAIKIWHGNCDTPIPV</sequence>
<dbReference type="Pfam" id="PF01501">
    <property type="entry name" value="Glyco_transf_8"/>
    <property type="match status" value="1"/>
</dbReference>
<dbReference type="GO" id="GO:0005789">
    <property type="term" value="C:endoplasmic reticulum membrane"/>
    <property type="evidence" value="ECO:0007669"/>
    <property type="project" value="TreeGrafter"/>
</dbReference>
<evidence type="ECO:0000256" key="2">
    <source>
        <dbReference type="SAM" id="Phobius"/>
    </source>
</evidence>
<dbReference type="PANTHER" id="PTHR46612">
    <property type="entry name" value="XYLOSIDE XYLOSYLTRANSFERASE 1"/>
    <property type="match status" value="1"/>
</dbReference>
<proteinExistence type="evidence at transcript level"/>
<keyword evidence="3" id="KW-0808">Transferase</keyword>
<dbReference type="InterPro" id="IPR042465">
    <property type="entry name" value="XXLT1"/>
</dbReference>
<evidence type="ECO:0000256" key="1">
    <source>
        <dbReference type="SAM" id="MobiDB-lite"/>
    </source>
</evidence>
<dbReference type="AlphaFoldDB" id="A0A6F9DWL7"/>
<gene>
    <name evidence="3" type="primary">Xxylt1</name>
</gene>
<accession>A0A6F9DWL7</accession>
<dbReference type="EMBL" id="LR791950">
    <property type="protein sequence ID" value="CAB3267812.1"/>
    <property type="molecule type" value="mRNA"/>
</dbReference>
<protein>
    <submittedName>
        <fullName evidence="3">Xyloside xylosyltransferase 1</fullName>
    </submittedName>
</protein>